<accession>A0A120G8T8</accession>
<evidence type="ECO:0000256" key="1">
    <source>
        <dbReference type="SAM" id="MobiDB-lite"/>
    </source>
</evidence>
<evidence type="ECO:0000313" key="3">
    <source>
        <dbReference type="Proteomes" id="UP000061348"/>
    </source>
</evidence>
<dbReference type="PATRIC" id="fig|294.194.peg.1140"/>
<dbReference type="AlphaFoldDB" id="A0A120G8T8"/>
<gene>
    <name evidence="2" type="ORF">PFLmoz3_00990</name>
</gene>
<feature type="region of interest" description="Disordered" evidence="1">
    <location>
        <begin position="1"/>
        <end position="20"/>
    </location>
</feature>
<protein>
    <submittedName>
        <fullName evidence="2">Uncharacterized protein</fullName>
    </submittedName>
</protein>
<feature type="compositionally biased region" description="Polar residues" evidence="1">
    <location>
        <begin position="8"/>
        <end position="17"/>
    </location>
</feature>
<dbReference type="EMBL" id="LCYA01000048">
    <property type="protein sequence ID" value="KWV89354.1"/>
    <property type="molecule type" value="Genomic_DNA"/>
</dbReference>
<reference evidence="2 3" key="1">
    <citation type="submission" date="2015-05" db="EMBL/GenBank/DDBJ databases">
        <title>A genomic and transcriptomic approach to investigate the blue pigment phenotype in Pseudomonas fluorescens.</title>
        <authorList>
            <person name="Andreani N.A."/>
            <person name="Cardazzo B."/>
        </authorList>
    </citation>
    <scope>NUCLEOTIDE SEQUENCE [LARGE SCALE GENOMIC DNA]</scope>
    <source>
        <strain evidence="2 3">Ps_22</strain>
    </source>
</reference>
<evidence type="ECO:0000313" key="2">
    <source>
        <dbReference type="EMBL" id="KWV89354.1"/>
    </source>
</evidence>
<sequence length="120" mass="13097">MIRHSKGTAVNESSEVVQSKKGDLHLEEGLQRILAAVSEYGPDLCRSYEGVAETAANIKSALSGYGYSVSLGQAEEIYAFYSQSKWASWLMGGCPTLDDANQMLVEFTNDILFGENHAEL</sequence>
<organism evidence="2 3">
    <name type="scientific">Pseudomonas fluorescens</name>
    <dbReference type="NCBI Taxonomy" id="294"/>
    <lineage>
        <taxon>Bacteria</taxon>
        <taxon>Pseudomonadati</taxon>
        <taxon>Pseudomonadota</taxon>
        <taxon>Gammaproteobacteria</taxon>
        <taxon>Pseudomonadales</taxon>
        <taxon>Pseudomonadaceae</taxon>
        <taxon>Pseudomonas</taxon>
    </lineage>
</organism>
<proteinExistence type="predicted"/>
<name>A0A120G8T8_PSEFL</name>
<comment type="caution">
    <text evidence="2">The sequence shown here is derived from an EMBL/GenBank/DDBJ whole genome shotgun (WGS) entry which is preliminary data.</text>
</comment>
<dbReference type="Proteomes" id="UP000061348">
    <property type="component" value="Unassembled WGS sequence"/>
</dbReference>